<evidence type="ECO:0000313" key="2">
    <source>
        <dbReference type="EMBL" id="MCZ0807941.1"/>
    </source>
</evidence>
<evidence type="ECO:0000259" key="1">
    <source>
        <dbReference type="Pfam" id="PF04073"/>
    </source>
</evidence>
<dbReference type="Gene3D" id="3.90.960.10">
    <property type="entry name" value="YbaK/aminoacyl-tRNA synthetase-associated domain"/>
    <property type="match status" value="1"/>
</dbReference>
<dbReference type="EMBL" id="JAPTNE010000016">
    <property type="protein sequence ID" value="MCZ0807941.1"/>
    <property type="molecule type" value="Genomic_DNA"/>
</dbReference>
<dbReference type="Proteomes" id="UP001077662">
    <property type="component" value="Unassembled WGS sequence"/>
</dbReference>
<dbReference type="PANTHER" id="PTHR30411">
    <property type="entry name" value="CYTOPLASMIC PROTEIN"/>
    <property type="match status" value="1"/>
</dbReference>
<dbReference type="SUPFAM" id="SSF55826">
    <property type="entry name" value="YbaK/ProRS associated domain"/>
    <property type="match status" value="1"/>
</dbReference>
<accession>A0AAP3DHI5</accession>
<proteinExistence type="predicted"/>
<dbReference type="AlphaFoldDB" id="A0AAP3DHI5"/>
<dbReference type="PANTHER" id="PTHR30411:SF1">
    <property type="entry name" value="CYTOPLASMIC PROTEIN"/>
    <property type="match status" value="1"/>
</dbReference>
<protein>
    <recommendedName>
        <fullName evidence="1">YbaK/aminoacyl-tRNA synthetase-associated domain-containing protein</fullName>
    </recommendedName>
</protein>
<dbReference type="GO" id="GO:0002161">
    <property type="term" value="F:aminoacyl-tRNA deacylase activity"/>
    <property type="evidence" value="ECO:0007669"/>
    <property type="project" value="InterPro"/>
</dbReference>
<gene>
    <name evidence="2" type="ORF">O0554_13645</name>
</gene>
<dbReference type="InterPro" id="IPR007214">
    <property type="entry name" value="YbaK/aa-tRNA-synth-assoc-dom"/>
</dbReference>
<comment type="caution">
    <text evidence="2">The sequence shown here is derived from an EMBL/GenBank/DDBJ whole genome shotgun (WGS) entry which is preliminary data.</text>
</comment>
<reference evidence="2" key="1">
    <citation type="submission" date="2022-09" db="EMBL/GenBank/DDBJ databases">
        <title>Genome analysis and characterization of larvicidal activity of Brevibacillus strains.</title>
        <authorList>
            <person name="Patrusheva E.V."/>
            <person name="Izotova A.O."/>
            <person name="Toshchakov S.V."/>
            <person name="Sineoky S.P."/>
        </authorList>
    </citation>
    <scope>NUCLEOTIDE SEQUENCE</scope>
    <source>
        <strain evidence="2">VKPM_B-13247</strain>
    </source>
</reference>
<sequence>MNSYELQVKEYLHSKNADAQHFILGQSCHTVEEAAKAVNAPVNELVKNICMVDEVGRLIVAVVKGEDRASTSRVSKALNIERPRLANEKEVLEGTGYPAGGVPSFGFEAIFLVDPRVTELEYVYTGGGSPNSLVKIKVEDLLRLNRGKIVRVRK</sequence>
<dbReference type="Pfam" id="PF04073">
    <property type="entry name" value="tRNA_edit"/>
    <property type="match status" value="1"/>
</dbReference>
<dbReference type="InterPro" id="IPR036754">
    <property type="entry name" value="YbaK/aa-tRNA-synt-asso_dom_sf"/>
</dbReference>
<feature type="domain" description="YbaK/aminoacyl-tRNA synthetase-associated" evidence="1">
    <location>
        <begin position="27"/>
        <end position="144"/>
    </location>
</feature>
<organism evidence="2 3">
    <name type="scientific">Brevibacillus laterosporus</name>
    <name type="common">Bacillus laterosporus</name>
    <dbReference type="NCBI Taxonomy" id="1465"/>
    <lineage>
        <taxon>Bacteria</taxon>
        <taxon>Bacillati</taxon>
        <taxon>Bacillota</taxon>
        <taxon>Bacilli</taxon>
        <taxon>Bacillales</taxon>
        <taxon>Paenibacillaceae</taxon>
        <taxon>Brevibacillus</taxon>
    </lineage>
</organism>
<dbReference type="RefSeq" id="WP_258433817.1">
    <property type="nucleotide sequence ID" value="NZ_JANSGW010000016.1"/>
</dbReference>
<name>A0AAP3DHI5_BRELA</name>
<evidence type="ECO:0000313" key="3">
    <source>
        <dbReference type="Proteomes" id="UP001077662"/>
    </source>
</evidence>